<protein>
    <submittedName>
        <fullName evidence="2">Uncharacterized protein</fullName>
    </submittedName>
</protein>
<gene>
    <name evidence="2" type="ORF">S06H3_54665</name>
</gene>
<keyword evidence="1" id="KW-0175">Coiled coil</keyword>
<sequence length="121" mass="13486">IGTFLFSLPCFAGTDPDKELEEAQATILNLQKENSEIKQKIEELGRKLLFWQNDSKSWETIATIRKSGEGGIDELNKELDLAIERAGVLSKENERKSAQLKRTKTLNWVLVAGAVLAVATK</sequence>
<feature type="coiled-coil region" evidence="1">
    <location>
        <begin position="20"/>
        <end position="92"/>
    </location>
</feature>
<organism evidence="2">
    <name type="scientific">marine sediment metagenome</name>
    <dbReference type="NCBI Taxonomy" id="412755"/>
    <lineage>
        <taxon>unclassified sequences</taxon>
        <taxon>metagenomes</taxon>
        <taxon>ecological metagenomes</taxon>
    </lineage>
</organism>
<name>X1P9V8_9ZZZZ</name>
<dbReference type="EMBL" id="BARV01034988">
    <property type="protein sequence ID" value="GAI52618.1"/>
    <property type="molecule type" value="Genomic_DNA"/>
</dbReference>
<feature type="non-terminal residue" evidence="2">
    <location>
        <position position="1"/>
    </location>
</feature>
<evidence type="ECO:0000313" key="2">
    <source>
        <dbReference type="EMBL" id="GAI52618.1"/>
    </source>
</evidence>
<evidence type="ECO:0000256" key="1">
    <source>
        <dbReference type="SAM" id="Coils"/>
    </source>
</evidence>
<proteinExistence type="predicted"/>
<accession>X1P9V8</accession>
<dbReference type="AlphaFoldDB" id="X1P9V8"/>
<reference evidence="2" key="1">
    <citation type="journal article" date="2014" name="Front. Microbiol.">
        <title>High frequency of phylogenetically diverse reductive dehalogenase-homologous genes in deep subseafloor sedimentary metagenomes.</title>
        <authorList>
            <person name="Kawai M."/>
            <person name="Futagami T."/>
            <person name="Toyoda A."/>
            <person name="Takaki Y."/>
            <person name="Nishi S."/>
            <person name="Hori S."/>
            <person name="Arai W."/>
            <person name="Tsubouchi T."/>
            <person name="Morono Y."/>
            <person name="Uchiyama I."/>
            <person name="Ito T."/>
            <person name="Fujiyama A."/>
            <person name="Inagaki F."/>
            <person name="Takami H."/>
        </authorList>
    </citation>
    <scope>NUCLEOTIDE SEQUENCE</scope>
    <source>
        <strain evidence="2">Expedition CK06-06</strain>
    </source>
</reference>
<comment type="caution">
    <text evidence="2">The sequence shown here is derived from an EMBL/GenBank/DDBJ whole genome shotgun (WGS) entry which is preliminary data.</text>
</comment>